<gene>
    <name evidence="7" type="ORF">M9Y10_026808</name>
</gene>
<feature type="compositionally biased region" description="Basic and acidic residues" evidence="6">
    <location>
        <begin position="388"/>
        <end position="409"/>
    </location>
</feature>
<evidence type="ECO:0000256" key="2">
    <source>
        <dbReference type="ARBA" id="ARBA00004496"/>
    </source>
</evidence>
<feature type="compositionally biased region" description="Polar residues" evidence="6">
    <location>
        <begin position="426"/>
        <end position="441"/>
    </location>
</feature>
<evidence type="ECO:0000256" key="3">
    <source>
        <dbReference type="ARBA" id="ARBA00022490"/>
    </source>
</evidence>
<dbReference type="Gene3D" id="1.25.40.10">
    <property type="entry name" value="Tetratricopeptide repeat domain"/>
    <property type="match status" value="1"/>
</dbReference>
<dbReference type="InterPro" id="IPR011990">
    <property type="entry name" value="TPR-like_helical_dom_sf"/>
</dbReference>
<comment type="caution">
    <text evidence="7">The sequence shown here is derived from an EMBL/GenBank/DDBJ whole genome shotgun (WGS) entry which is preliminary data.</text>
</comment>
<keyword evidence="8" id="KW-1185">Reference proteome</keyword>
<keyword evidence="3" id="KW-0963">Cytoplasm</keyword>
<dbReference type="PANTHER" id="PTHR14145">
    <property type="entry name" value="26S PROTESOME SUBUNIT 6"/>
    <property type="match status" value="1"/>
</dbReference>
<protein>
    <recommendedName>
        <fullName evidence="9">PCI domain-containing protein</fullName>
    </recommendedName>
</protein>
<sequence>MSEDQQLISRYTRDLSLSSSAFYMLHFLKITKDDPAIRMLKDSLTQIQKETKSEQLNVLLSKNEFSSNTIKALGRHDPNFDPESKLFNKFTYENTAKMLLSKLQLEDALKIYTKSVHEIPSNGKYYKERSEIYLLLNNYKKALSLSSKGLLDDIFLASAIADGNFSIIQNRFENFIRIIAKNLFNFKKSVMGRYEYEILLVMVSFARMSSTDLKIKTDIIFENSAYNHNNLKEMVNLFYNRQFPQFLEKIPEIEAILNLSLYSSPSCSKFIDAIKENILINEVSPFSLVYIDNVHTKLNIPILNIKRILIKAIQDKKLNGKLDLKKNVFIGGIADLQDIELEQLYNRSVNALQSLQLAMWIKQYNKKNTPKREQLILSDKLKNTTKVEKSSISKIETSTDEKNVNESDKAQQTTIVSPNYEKMQDDIQTTQNISLIDSKAQNEGNNNGNNNENNDENEEDIFFYDEGDEDEK</sequence>
<evidence type="ECO:0000256" key="4">
    <source>
        <dbReference type="ARBA" id="ARBA00022790"/>
    </source>
</evidence>
<proteinExistence type="predicted"/>
<dbReference type="PANTHER" id="PTHR14145:SF2">
    <property type="entry name" value="COP9 SIGNALOSOME COMPLEX SUBUNIT 1"/>
    <property type="match status" value="1"/>
</dbReference>
<evidence type="ECO:0000256" key="6">
    <source>
        <dbReference type="SAM" id="MobiDB-lite"/>
    </source>
</evidence>
<organism evidence="7 8">
    <name type="scientific">Tritrichomonas musculus</name>
    <dbReference type="NCBI Taxonomy" id="1915356"/>
    <lineage>
        <taxon>Eukaryota</taxon>
        <taxon>Metamonada</taxon>
        <taxon>Parabasalia</taxon>
        <taxon>Tritrichomonadida</taxon>
        <taxon>Tritrichomonadidae</taxon>
        <taxon>Tritrichomonas</taxon>
    </lineage>
</organism>
<dbReference type="EMBL" id="JAPFFF010000040">
    <property type="protein sequence ID" value="KAK8841856.1"/>
    <property type="molecule type" value="Genomic_DNA"/>
</dbReference>
<dbReference type="SUPFAM" id="SSF48452">
    <property type="entry name" value="TPR-like"/>
    <property type="match status" value="1"/>
</dbReference>
<reference evidence="7 8" key="1">
    <citation type="submission" date="2024-04" db="EMBL/GenBank/DDBJ databases">
        <title>Tritrichomonas musculus Genome.</title>
        <authorList>
            <person name="Alves-Ferreira E."/>
            <person name="Grigg M."/>
            <person name="Lorenzi H."/>
            <person name="Galac M."/>
        </authorList>
    </citation>
    <scope>NUCLEOTIDE SEQUENCE [LARGE SCALE GENOMIC DNA]</scope>
    <source>
        <strain evidence="7 8">EAF2021</strain>
    </source>
</reference>
<evidence type="ECO:0008006" key="9">
    <source>
        <dbReference type="Google" id="ProtNLM"/>
    </source>
</evidence>
<comment type="subcellular location">
    <subcellularLocation>
        <location evidence="2">Cytoplasm</location>
    </subcellularLocation>
    <subcellularLocation>
        <location evidence="1">Nucleus</location>
    </subcellularLocation>
</comment>
<keyword evidence="4" id="KW-0736">Signalosome</keyword>
<evidence type="ECO:0000256" key="5">
    <source>
        <dbReference type="ARBA" id="ARBA00023242"/>
    </source>
</evidence>
<evidence type="ECO:0000313" key="8">
    <source>
        <dbReference type="Proteomes" id="UP001470230"/>
    </source>
</evidence>
<dbReference type="Proteomes" id="UP001470230">
    <property type="component" value="Unassembled WGS sequence"/>
</dbReference>
<evidence type="ECO:0000256" key="1">
    <source>
        <dbReference type="ARBA" id="ARBA00004123"/>
    </source>
</evidence>
<evidence type="ECO:0000313" key="7">
    <source>
        <dbReference type="EMBL" id="KAK8841856.1"/>
    </source>
</evidence>
<dbReference type="Gene3D" id="1.25.40.570">
    <property type="match status" value="1"/>
</dbReference>
<feature type="region of interest" description="Disordered" evidence="6">
    <location>
        <begin position="388"/>
        <end position="472"/>
    </location>
</feature>
<accession>A0ABR2H6S4</accession>
<feature type="compositionally biased region" description="Acidic residues" evidence="6">
    <location>
        <begin position="453"/>
        <end position="472"/>
    </location>
</feature>
<name>A0ABR2H6S4_9EUKA</name>
<dbReference type="InterPro" id="IPR019585">
    <property type="entry name" value="Rpn7/CSN1"/>
</dbReference>
<feature type="compositionally biased region" description="Low complexity" evidence="6">
    <location>
        <begin position="442"/>
        <end position="452"/>
    </location>
</feature>
<keyword evidence="5" id="KW-0539">Nucleus</keyword>